<evidence type="ECO:0000313" key="3">
    <source>
        <dbReference type="EMBL" id="OEF28969.1"/>
    </source>
</evidence>
<feature type="region of interest" description="Disordered" evidence="2">
    <location>
        <begin position="495"/>
        <end position="521"/>
    </location>
</feature>
<dbReference type="STRING" id="1188252.A1QC_14185"/>
<evidence type="ECO:0000256" key="2">
    <source>
        <dbReference type="SAM" id="MobiDB-lite"/>
    </source>
</evidence>
<dbReference type="eggNOG" id="ENOG502Z9EC">
    <property type="taxonomic scope" value="Bacteria"/>
</dbReference>
<accession>A0A1E5E5M6</accession>
<name>A0A1E5E5M6_9VIBR</name>
<dbReference type="RefSeq" id="WP_017026500.1">
    <property type="nucleotide sequence ID" value="NZ_AJYK02000016.1"/>
</dbReference>
<dbReference type="Proteomes" id="UP000094070">
    <property type="component" value="Unassembled WGS sequence"/>
</dbReference>
<sequence>MFGIHNLSPKHQATNPAGLYMTTARNSDISINYLKTLLKSNDTNTFISFEDLPTLLKNLTQQTKNELKHLFQKQKTFFISKNKSHLHLDKLSDDLDKIQFKHGSSVVIYIPDQPILLSKNKLRVNFFKYLNKLARVKQLHISIVGFGQENHTLNHWLMEHPELFLGISTLHKVERTKYVYQIHYWFSDGEITANYEYDVIQMKNQDFSVDLESMKSLNDEVISTHDGHFIHISEIAIDSNQHSEQTMIKYADNQALFNEIDKINTGIMVLSINQQSEVHNIAVQVYRLRHQFGFKFKVVIREMQQCLRYSDESFLSHAGINLIVPSSVRYPRFLSMVETLQKQEVNCIIPDSIDELLSLETNVGFGQKGYVNNQPFVSRCHQLIQQYEQTKLQFALIKLTLLPGIDVNSCLSMCHIKRDGDLITACSDALYVLLSSVRENDVQIALNHIFKLPIMDMFQSNTIYTTPGRIKAQLPEIVTQAVSINENAASLASTGSHYASNREEENQTHELAYATHKPLEF</sequence>
<dbReference type="Pfam" id="PF10995">
    <property type="entry name" value="CBP_BcsE"/>
    <property type="match status" value="1"/>
</dbReference>
<dbReference type="OrthoDB" id="5840260at2"/>
<protein>
    <recommendedName>
        <fullName evidence="1">Cellulose biosynthesis protein BcsE</fullName>
    </recommendedName>
</protein>
<gene>
    <name evidence="3" type="ORF">A1QC_14185</name>
</gene>
<organism evidence="3 4">
    <name type="scientific">Vibrio rumoiensis 1S-45</name>
    <dbReference type="NCBI Taxonomy" id="1188252"/>
    <lineage>
        <taxon>Bacteria</taxon>
        <taxon>Pseudomonadati</taxon>
        <taxon>Pseudomonadota</taxon>
        <taxon>Gammaproteobacteria</taxon>
        <taxon>Vibrionales</taxon>
        <taxon>Vibrionaceae</taxon>
        <taxon>Vibrio</taxon>
    </lineage>
</organism>
<keyword evidence="4" id="KW-1185">Reference proteome</keyword>
<reference evidence="3 4" key="1">
    <citation type="journal article" date="2012" name="Science">
        <title>Ecological populations of bacteria act as socially cohesive units of antibiotic production and resistance.</title>
        <authorList>
            <person name="Cordero O.X."/>
            <person name="Wildschutte H."/>
            <person name="Kirkup B."/>
            <person name="Proehl S."/>
            <person name="Ngo L."/>
            <person name="Hussain F."/>
            <person name="Le Roux F."/>
            <person name="Mincer T."/>
            <person name="Polz M.F."/>
        </authorList>
    </citation>
    <scope>NUCLEOTIDE SEQUENCE [LARGE SCALE GENOMIC DNA]</scope>
    <source>
        <strain evidence="3 4">1S-45</strain>
    </source>
</reference>
<evidence type="ECO:0000313" key="4">
    <source>
        <dbReference type="Proteomes" id="UP000094070"/>
    </source>
</evidence>
<dbReference type="InterPro" id="IPR017745">
    <property type="entry name" value="BcsE"/>
</dbReference>
<dbReference type="GO" id="GO:0035438">
    <property type="term" value="F:cyclic-di-GMP binding"/>
    <property type="evidence" value="ECO:0007669"/>
    <property type="project" value="InterPro"/>
</dbReference>
<proteinExistence type="predicted"/>
<dbReference type="AlphaFoldDB" id="A0A1E5E5M6"/>
<dbReference type="NCBIfam" id="TIGR03369">
    <property type="entry name" value="cellulose_bcsE"/>
    <property type="match status" value="1"/>
</dbReference>
<comment type="caution">
    <text evidence="3">The sequence shown here is derived from an EMBL/GenBank/DDBJ whole genome shotgun (WGS) entry which is preliminary data.</text>
</comment>
<evidence type="ECO:0000256" key="1">
    <source>
        <dbReference type="NCBIfam" id="TIGR03369"/>
    </source>
</evidence>
<dbReference type="EMBL" id="AJYK02000016">
    <property type="protein sequence ID" value="OEF28969.1"/>
    <property type="molecule type" value="Genomic_DNA"/>
</dbReference>